<evidence type="ECO:0000259" key="1">
    <source>
        <dbReference type="Pfam" id="PF04073"/>
    </source>
</evidence>
<dbReference type="GO" id="GO:0002161">
    <property type="term" value="F:aminoacyl-tRNA deacylase activity"/>
    <property type="evidence" value="ECO:0007669"/>
    <property type="project" value="InterPro"/>
</dbReference>
<dbReference type="InterPro" id="IPR036754">
    <property type="entry name" value="YbaK/aa-tRNA-synt-asso_dom_sf"/>
</dbReference>
<dbReference type="AlphaFoldDB" id="A0A073IUB8"/>
<dbReference type="eggNOG" id="COG2606">
    <property type="taxonomic scope" value="Bacteria"/>
</dbReference>
<proteinExistence type="predicted"/>
<dbReference type="RefSeq" id="WP_037974272.1">
    <property type="nucleotide sequence ID" value="NZ_CAMETI010000033.1"/>
</dbReference>
<dbReference type="SUPFAM" id="SSF55826">
    <property type="entry name" value="YbaK/ProRS associated domain"/>
    <property type="match status" value="1"/>
</dbReference>
<dbReference type="PANTHER" id="PTHR30411">
    <property type="entry name" value="CYTOPLASMIC PROTEIN"/>
    <property type="match status" value="1"/>
</dbReference>
<dbReference type="OrthoDB" id="9798760at2"/>
<dbReference type="Proteomes" id="UP000027665">
    <property type="component" value="Unassembled WGS sequence"/>
</dbReference>
<accession>A0A073IUB8</accession>
<dbReference type="Pfam" id="PF04073">
    <property type="entry name" value="tRNA_edit"/>
    <property type="match status" value="1"/>
</dbReference>
<dbReference type="GeneID" id="90982567"/>
<keyword evidence="3" id="KW-1185">Reference proteome</keyword>
<dbReference type="PANTHER" id="PTHR30411:SF1">
    <property type="entry name" value="CYTOPLASMIC PROTEIN"/>
    <property type="match status" value="1"/>
</dbReference>
<dbReference type="CDD" id="cd04333">
    <property type="entry name" value="ProX_deacylase"/>
    <property type="match status" value="1"/>
</dbReference>
<gene>
    <name evidence="2" type="ORF">EH55_08775</name>
</gene>
<sequence>MPEEEFDAVERVKKFLRGCGCASQIKITDATIFTVADASAAVGAPEEEILKSILLSVNHGKSFALALMSGVNLVDTKKIKKLLGVSQVSFANRELCAEWSGFRPGGVPPVGYPEQPPTLVDEDLFRYATVWAAAGTDHAFFPISPEELLRITCGKRGEIKKS</sequence>
<dbReference type="STRING" id="2754.EH55_08775"/>
<keyword evidence="2" id="KW-0030">Aminoacyl-tRNA synthetase</keyword>
<keyword evidence="2" id="KW-0436">Ligase</keyword>
<protein>
    <submittedName>
        <fullName evidence="2">Prolyl-tRNA synthetase</fullName>
    </submittedName>
</protein>
<feature type="domain" description="YbaK/aminoacyl-tRNA synthetase-associated" evidence="1">
    <location>
        <begin position="32"/>
        <end position="150"/>
    </location>
</feature>
<dbReference type="EMBL" id="JMKI01000004">
    <property type="protein sequence ID" value="KEJ93384.1"/>
    <property type="molecule type" value="Genomic_DNA"/>
</dbReference>
<dbReference type="Gene3D" id="3.90.960.10">
    <property type="entry name" value="YbaK/aminoacyl-tRNA synthetase-associated domain"/>
    <property type="match status" value="1"/>
</dbReference>
<comment type="caution">
    <text evidence="2">The sequence shown here is derived from an EMBL/GenBank/DDBJ whole genome shotgun (WGS) entry which is preliminary data.</text>
</comment>
<organism evidence="2 3">
    <name type="scientific">Synergistes jonesii</name>
    <dbReference type="NCBI Taxonomy" id="2754"/>
    <lineage>
        <taxon>Bacteria</taxon>
        <taxon>Thermotogati</taxon>
        <taxon>Synergistota</taxon>
        <taxon>Synergistia</taxon>
        <taxon>Synergistales</taxon>
        <taxon>Synergistaceae</taxon>
        <taxon>Synergistes</taxon>
    </lineage>
</organism>
<dbReference type="InterPro" id="IPR007214">
    <property type="entry name" value="YbaK/aa-tRNA-synth-assoc-dom"/>
</dbReference>
<evidence type="ECO:0000313" key="2">
    <source>
        <dbReference type="EMBL" id="KEJ93384.1"/>
    </source>
</evidence>
<dbReference type="GO" id="GO:0004812">
    <property type="term" value="F:aminoacyl-tRNA ligase activity"/>
    <property type="evidence" value="ECO:0007669"/>
    <property type="project" value="UniProtKB-KW"/>
</dbReference>
<name>A0A073IUB8_9BACT</name>
<evidence type="ECO:0000313" key="3">
    <source>
        <dbReference type="Proteomes" id="UP000027665"/>
    </source>
</evidence>
<reference evidence="2 3" key="1">
    <citation type="submission" date="2014-04" db="EMBL/GenBank/DDBJ databases">
        <title>Draft Genome Sequence of Synergistes jonesii.</title>
        <authorList>
            <person name="Coil D.A."/>
            <person name="Eisen J.A."/>
            <person name="Holland-Moritz H.E."/>
        </authorList>
    </citation>
    <scope>NUCLEOTIDE SEQUENCE [LARGE SCALE GENOMIC DNA]</scope>
    <source>
        <strain evidence="2 3">78-1</strain>
    </source>
</reference>